<dbReference type="CDD" id="cd00520">
    <property type="entry name" value="RRF"/>
    <property type="match status" value="1"/>
</dbReference>
<evidence type="ECO:0000256" key="6">
    <source>
        <dbReference type="SAM" id="Coils"/>
    </source>
</evidence>
<dbReference type="FunFam" id="3.30.1360.40:FF:000001">
    <property type="entry name" value="Ribosome-recycling factor"/>
    <property type="match status" value="1"/>
</dbReference>
<dbReference type="Proteomes" id="UP000646053">
    <property type="component" value="Unassembled WGS sequence"/>
</dbReference>
<keyword evidence="6" id="KW-0175">Coiled coil</keyword>
<dbReference type="PANTHER" id="PTHR20982:SF3">
    <property type="entry name" value="MITOCHONDRIAL RIBOSOME RECYCLING FACTOR PSEUDO 1"/>
    <property type="match status" value="1"/>
</dbReference>
<dbReference type="HAMAP" id="MF_00040">
    <property type="entry name" value="RRF"/>
    <property type="match status" value="1"/>
</dbReference>
<keyword evidence="4 5" id="KW-0648">Protein biosynthesis</keyword>
<dbReference type="GO" id="GO:0005737">
    <property type="term" value="C:cytoplasm"/>
    <property type="evidence" value="ECO:0007669"/>
    <property type="project" value="UniProtKB-SubCell"/>
</dbReference>
<evidence type="ECO:0000256" key="4">
    <source>
        <dbReference type="ARBA" id="ARBA00022917"/>
    </source>
</evidence>
<gene>
    <name evidence="5" type="primary">frr</name>
    <name evidence="8" type="ORF">GS601_13975</name>
</gene>
<sequence>MKFADVEDHMKKAVEATQRSFNTIRTGRANSSLLDKIVVEYYGAPTPLKQLANISTPDASTIQIQPYDRSSLSIIEKAISLSDIGLTPNNDGAIIRLNIPPLTSDRRKELVKLAAKYAEEGKVSVRNIRRDGVDAVKKQEKAKEVSEDEAKDLQDKIQKLTDKYSAEVEKVLAEKEKDIMTV</sequence>
<dbReference type="EMBL" id="WVIE01000015">
    <property type="protein sequence ID" value="NDJ18387.1"/>
    <property type="molecule type" value="Genomic_DNA"/>
</dbReference>
<evidence type="ECO:0000256" key="3">
    <source>
        <dbReference type="ARBA" id="ARBA00022490"/>
    </source>
</evidence>
<evidence type="ECO:0000256" key="2">
    <source>
        <dbReference type="ARBA" id="ARBA00005912"/>
    </source>
</evidence>
<evidence type="ECO:0000256" key="1">
    <source>
        <dbReference type="ARBA" id="ARBA00004496"/>
    </source>
</evidence>
<feature type="domain" description="Ribosome recycling factor" evidence="7">
    <location>
        <begin position="18"/>
        <end position="180"/>
    </location>
</feature>
<proteinExistence type="inferred from homology"/>
<keyword evidence="3 5" id="KW-0963">Cytoplasm</keyword>
<evidence type="ECO:0000313" key="9">
    <source>
        <dbReference type="Proteomes" id="UP000646053"/>
    </source>
</evidence>
<feature type="coiled-coil region" evidence="6">
    <location>
        <begin position="136"/>
        <end position="170"/>
    </location>
</feature>
<evidence type="ECO:0000259" key="7">
    <source>
        <dbReference type="Pfam" id="PF01765"/>
    </source>
</evidence>
<dbReference type="PANTHER" id="PTHR20982">
    <property type="entry name" value="RIBOSOME RECYCLING FACTOR"/>
    <property type="match status" value="1"/>
</dbReference>
<dbReference type="InterPro" id="IPR002661">
    <property type="entry name" value="Ribosome_recyc_fac"/>
</dbReference>
<accession>A0A8J7Z152</accession>
<evidence type="ECO:0000313" key="8">
    <source>
        <dbReference type="EMBL" id="NDJ18387.1"/>
    </source>
</evidence>
<comment type="subcellular location">
    <subcellularLocation>
        <location evidence="1 5">Cytoplasm</location>
    </subcellularLocation>
</comment>
<organism evidence="8 9">
    <name type="scientific">Myxacorys almedinensis A</name>
    <dbReference type="NCBI Taxonomy" id="2690445"/>
    <lineage>
        <taxon>Bacteria</taxon>
        <taxon>Bacillati</taxon>
        <taxon>Cyanobacteriota</taxon>
        <taxon>Cyanophyceae</taxon>
        <taxon>Leptolyngbyales</taxon>
        <taxon>Leptolyngbyaceae</taxon>
        <taxon>Myxacorys</taxon>
        <taxon>Myxacorys almedinensis</taxon>
    </lineage>
</organism>
<dbReference type="InterPro" id="IPR036191">
    <property type="entry name" value="RRF_sf"/>
</dbReference>
<dbReference type="InterPro" id="IPR023584">
    <property type="entry name" value="Ribosome_recyc_fac_dom"/>
</dbReference>
<evidence type="ECO:0000256" key="5">
    <source>
        <dbReference type="HAMAP-Rule" id="MF_00040"/>
    </source>
</evidence>
<dbReference type="AlphaFoldDB" id="A0A8J7Z152"/>
<dbReference type="Gene3D" id="3.30.1360.40">
    <property type="match status" value="1"/>
</dbReference>
<protein>
    <recommendedName>
        <fullName evidence="5">Ribosome-recycling factor</fullName>
        <shortName evidence="5">RRF</shortName>
    </recommendedName>
    <alternativeName>
        <fullName evidence="5">Ribosome-releasing factor</fullName>
    </alternativeName>
</protein>
<keyword evidence="9" id="KW-1185">Reference proteome</keyword>
<dbReference type="SUPFAM" id="SSF55194">
    <property type="entry name" value="Ribosome recycling factor, RRF"/>
    <property type="match status" value="1"/>
</dbReference>
<dbReference type="Pfam" id="PF01765">
    <property type="entry name" value="RRF"/>
    <property type="match status" value="1"/>
</dbReference>
<dbReference type="FunFam" id="1.10.132.20:FF:000001">
    <property type="entry name" value="Ribosome-recycling factor"/>
    <property type="match status" value="1"/>
</dbReference>
<dbReference type="GO" id="GO:0006415">
    <property type="term" value="P:translational termination"/>
    <property type="evidence" value="ECO:0007669"/>
    <property type="project" value="UniProtKB-UniRule"/>
</dbReference>
<dbReference type="Gene3D" id="1.10.132.20">
    <property type="entry name" value="Ribosome-recycling factor"/>
    <property type="match status" value="1"/>
</dbReference>
<dbReference type="NCBIfam" id="TIGR00496">
    <property type="entry name" value="frr"/>
    <property type="match status" value="1"/>
</dbReference>
<comment type="caution">
    <text evidence="8">The sequence shown here is derived from an EMBL/GenBank/DDBJ whole genome shotgun (WGS) entry which is preliminary data.</text>
</comment>
<comment type="function">
    <text evidence="5">Responsible for the release of ribosomes from messenger RNA at the termination of protein biosynthesis. May increase the efficiency of translation by recycling ribosomes from one round of translation to another.</text>
</comment>
<reference evidence="8" key="1">
    <citation type="submission" date="2019-12" db="EMBL/GenBank/DDBJ databases">
        <title>High-Quality draft genome sequences of three cyanobacteria isolated from the limestone walls of the Old Cathedral of Coimbra.</title>
        <authorList>
            <person name="Tiago I."/>
            <person name="Soares F."/>
            <person name="Portugal A."/>
        </authorList>
    </citation>
    <scope>NUCLEOTIDE SEQUENCE</scope>
    <source>
        <strain evidence="8">A</strain>
    </source>
</reference>
<comment type="similarity">
    <text evidence="2 5">Belongs to the RRF family.</text>
</comment>
<dbReference type="GO" id="GO:0043023">
    <property type="term" value="F:ribosomal large subunit binding"/>
    <property type="evidence" value="ECO:0007669"/>
    <property type="project" value="TreeGrafter"/>
</dbReference>
<name>A0A8J7Z152_9CYAN</name>